<dbReference type="Pfam" id="PF07687">
    <property type="entry name" value="M20_dimer"/>
    <property type="match status" value="1"/>
</dbReference>
<dbReference type="GO" id="GO:0019877">
    <property type="term" value="P:diaminopimelate biosynthetic process"/>
    <property type="evidence" value="ECO:0007669"/>
    <property type="project" value="TreeGrafter"/>
</dbReference>
<feature type="binding site" evidence="1">
    <location>
        <position position="88"/>
    </location>
    <ligand>
        <name>Mn(2+)</name>
        <dbReference type="ChEBI" id="CHEBI:29035"/>
        <label>2</label>
    </ligand>
</feature>
<evidence type="ECO:0000256" key="1">
    <source>
        <dbReference type="PIRSR" id="PIRSR005962-1"/>
    </source>
</evidence>
<proteinExistence type="predicted"/>
<gene>
    <name evidence="3" type="ORF">IAB67_02310</name>
</gene>
<name>A0A9D1ITL4_9CLOT</name>
<dbReference type="CDD" id="cd03886">
    <property type="entry name" value="M20_Acy1"/>
    <property type="match status" value="1"/>
</dbReference>
<organism evidence="3 4">
    <name type="scientific">Candidatus Ventrousia excrementavium</name>
    <dbReference type="NCBI Taxonomy" id="2840961"/>
    <lineage>
        <taxon>Bacteria</taxon>
        <taxon>Bacillati</taxon>
        <taxon>Bacillota</taxon>
        <taxon>Clostridia</taxon>
        <taxon>Eubacteriales</taxon>
        <taxon>Clostridiaceae</taxon>
        <taxon>Clostridiaceae incertae sedis</taxon>
        <taxon>Candidatus Ventrousia</taxon>
    </lineage>
</organism>
<dbReference type="SUPFAM" id="SSF55031">
    <property type="entry name" value="Bacterial exopeptidase dimerisation domain"/>
    <property type="match status" value="1"/>
</dbReference>
<dbReference type="PANTHER" id="PTHR11014">
    <property type="entry name" value="PEPTIDASE M20 FAMILY MEMBER"/>
    <property type="match status" value="1"/>
</dbReference>
<feature type="binding site" evidence="1">
    <location>
        <position position="90"/>
    </location>
    <ligand>
        <name>Mn(2+)</name>
        <dbReference type="ChEBI" id="CHEBI:29035"/>
        <label>2</label>
    </ligand>
</feature>
<dbReference type="Gene3D" id="3.40.630.10">
    <property type="entry name" value="Zn peptidases"/>
    <property type="match status" value="1"/>
</dbReference>
<dbReference type="Gene3D" id="3.30.70.360">
    <property type="match status" value="1"/>
</dbReference>
<feature type="binding site" evidence="1">
    <location>
        <position position="342"/>
    </location>
    <ligand>
        <name>Mn(2+)</name>
        <dbReference type="ChEBI" id="CHEBI:29035"/>
        <label>2</label>
    </ligand>
</feature>
<dbReference type="Proteomes" id="UP000824073">
    <property type="component" value="Unassembled WGS sequence"/>
</dbReference>
<dbReference type="InterPro" id="IPR036264">
    <property type="entry name" value="Bact_exopeptidase_dim_dom"/>
</dbReference>
<sequence>MKNYIQYRRDLHAMPEVGRQEHKTGQYIADHLARLNCRLERVVETGSIAFFDNGADEAIAFRADIDALPIAEETGLKFASANGCMHACGHDAHMAMLLALADYLNEHRADYKKNVLLIFQPSEETIGGAKPICESGVLERFHVTKVFGLHVWPKTKAGALASRPGPLMAQAAELYLTVHGKSAHCARPDLGIDALAALADLIAELNRYKREDIPSGTEYLLHIGTISGGDAGNIVCETARAKGSVRAFDTAVFDMLCEKIRETAAAVDARYGTTTEVRIGDAYPPVVNDPALYAEYQKAMAEAGIELLEADKTVIGEDFSEYQKCVPGVFAFLGLGDVPSLHNNRFNFDEELMETGIRAFIGLLDHFAK</sequence>
<dbReference type="InterPro" id="IPR017439">
    <property type="entry name" value="Amidohydrolase"/>
</dbReference>
<dbReference type="GO" id="GO:0050118">
    <property type="term" value="F:N-acetyldiaminopimelate deacetylase activity"/>
    <property type="evidence" value="ECO:0007669"/>
    <property type="project" value="TreeGrafter"/>
</dbReference>
<dbReference type="InterPro" id="IPR011650">
    <property type="entry name" value="Peptidase_M20_dimer"/>
</dbReference>
<protein>
    <submittedName>
        <fullName evidence="3">Amidohydrolase</fullName>
    </submittedName>
</protein>
<dbReference type="NCBIfam" id="TIGR01891">
    <property type="entry name" value="amidohydrolases"/>
    <property type="match status" value="1"/>
</dbReference>
<dbReference type="GO" id="GO:0046872">
    <property type="term" value="F:metal ion binding"/>
    <property type="evidence" value="ECO:0007669"/>
    <property type="project" value="UniProtKB-KW"/>
</dbReference>
<evidence type="ECO:0000313" key="3">
    <source>
        <dbReference type="EMBL" id="HIU43112.1"/>
    </source>
</evidence>
<dbReference type="PIRSF" id="PIRSF005962">
    <property type="entry name" value="Pept_M20D_amidohydro"/>
    <property type="match status" value="1"/>
</dbReference>
<dbReference type="InterPro" id="IPR002933">
    <property type="entry name" value="Peptidase_M20"/>
</dbReference>
<evidence type="ECO:0000259" key="2">
    <source>
        <dbReference type="Pfam" id="PF07687"/>
    </source>
</evidence>
<feature type="domain" description="Peptidase M20 dimerisation" evidence="2">
    <location>
        <begin position="172"/>
        <end position="269"/>
    </location>
</feature>
<accession>A0A9D1ITL4</accession>
<keyword evidence="1" id="KW-0479">Metal-binding</keyword>
<evidence type="ECO:0000313" key="4">
    <source>
        <dbReference type="Proteomes" id="UP000824073"/>
    </source>
</evidence>
<dbReference type="Pfam" id="PF01546">
    <property type="entry name" value="Peptidase_M20"/>
    <property type="match status" value="1"/>
</dbReference>
<dbReference type="SUPFAM" id="SSF53187">
    <property type="entry name" value="Zn-dependent exopeptidases"/>
    <property type="match status" value="1"/>
</dbReference>
<feature type="binding site" evidence="1">
    <location>
        <position position="124"/>
    </location>
    <ligand>
        <name>Mn(2+)</name>
        <dbReference type="ChEBI" id="CHEBI:29035"/>
        <label>2</label>
    </ligand>
</feature>
<feature type="binding site" evidence="1">
    <location>
        <position position="150"/>
    </location>
    <ligand>
        <name>Mn(2+)</name>
        <dbReference type="ChEBI" id="CHEBI:29035"/>
        <label>2</label>
    </ligand>
</feature>
<reference evidence="3" key="1">
    <citation type="submission" date="2020-10" db="EMBL/GenBank/DDBJ databases">
        <authorList>
            <person name="Gilroy R."/>
        </authorList>
    </citation>
    <scope>NUCLEOTIDE SEQUENCE</scope>
    <source>
        <strain evidence="3">CHK191-8634</strain>
    </source>
</reference>
<dbReference type="EMBL" id="DVMR01000026">
    <property type="protein sequence ID" value="HIU43112.1"/>
    <property type="molecule type" value="Genomic_DNA"/>
</dbReference>
<comment type="caution">
    <text evidence="3">The sequence shown here is derived from an EMBL/GenBank/DDBJ whole genome shotgun (WGS) entry which is preliminary data.</text>
</comment>
<comment type="cofactor">
    <cofactor evidence="1">
        <name>Mn(2+)</name>
        <dbReference type="ChEBI" id="CHEBI:29035"/>
    </cofactor>
    <text evidence="1">The Mn(2+) ion enhances activity.</text>
</comment>
<reference evidence="3" key="2">
    <citation type="journal article" date="2021" name="PeerJ">
        <title>Extensive microbial diversity within the chicken gut microbiome revealed by metagenomics and culture.</title>
        <authorList>
            <person name="Gilroy R."/>
            <person name="Ravi A."/>
            <person name="Getino M."/>
            <person name="Pursley I."/>
            <person name="Horton D.L."/>
            <person name="Alikhan N.F."/>
            <person name="Baker D."/>
            <person name="Gharbi K."/>
            <person name="Hall N."/>
            <person name="Watson M."/>
            <person name="Adriaenssens E.M."/>
            <person name="Foster-Nyarko E."/>
            <person name="Jarju S."/>
            <person name="Secka A."/>
            <person name="Antonio M."/>
            <person name="Oren A."/>
            <person name="Chaudhuri R.R."/>
            <person name="La Ragione R."/>
            <person name="Hildebrand F."/>
            <person name="Pallen M.J."/>
        </authorList>
    </citation>
    <scope>NUCLEOTIDE SEQUENCE</scope>
    <source>
        <strain evidence="3">CHK191-8634</strain>
    </source>
</reference>
<keyword evidence="1" id="KW-0464">Manganese</keyword>
<dbReference type="AlphaFoldDB" id="A0A9D1ITL4"/>
<dbReference type="PANTHER" id="PTHR11014:SF98">
    <property type="entry name" value="N-ACETYLDIAMINOPIMELATE DEACETYLASE"/>
    <property type="match status" value="1"/>
</dbReference>